<sequence>MAHFEIVAREGLKMVRCELNSETVRAESGALHYMRGRIEIATPAPSVGGMLKSFVTSENIFRPTYQGTGEIFFGPPIYGEYEVLDLQNEEWILEQGSYVCSDQAVEIGVWRNKAFSALLGGEGWYQTLVKGTGKVVMQAPGQVERIELRGEKLSVDGRFALARTSGLKFEVQKASRSLLGSVTSGEGLLSTFEGTGTVLIAPVPNVFQNLVDSIRAVIPRGKS</sequence>
<dbReference type="OrthoDB" id="9779518at2"/>
<dbReference type="Pfam" id="PF01987">
    <property type="entry name" value="AIM24"/>
    <property type="match status" value="1"/>
</dbReference>
<dbReference type="Gene3D" id="3.60.160.10">
    <property type="entry name" value="Mitochondrial biogenesis AIM24"/>
    <property type="match status" value="1"/>
</dbReference>
<keyword evidence="2" id="KW-1185">Reference proteome</keyword>
<dbReference type="Proteomes" id="UP000315017">
    <property type="component" value="Chromosome"/>
</dbReference>
<proteinExistence type="predicted"/>
<accession>A0A517Y9G5</accession>
<dbReference type="KEGG" id="aagg:ETAA8_19590"/>
<dbReference type="InterPro" id="IPR016031">
    <property type="entry name" value="Trp_RNA-bd_attenuator-like_dom"/>
</dbReference>
<dbReference type="InterPro" id="IPR036983">
    <property type="entry name" value="AIM24_sf"/>
</dbReference>
<name>A0A517Y9G5_9BACT</name>
<dbReference type="PANTHER" id="PTHR38074">
    <property type="entry name" value="ALTERED INHERITANCE OF MITOCHONDRIA PROTEIN 24, MITOCHONDRIAL"/>
    <property type="match status" value="1"/>
</dbReference>
<dbReference type="SUPFAM" id="SSF51219">
    <property type="entry name" value="TRAP-like"/>
    <property type="match status" value="1"/>
</dbReference>
<gene>
    <name evidence="1" type="ORF">ETAA8_19590</name>
</gene>
<dbReference type="InterPro" id="IPR002838">
    <property type="entry name" value="AIM24"/>
</dbReference>
<evidence type="ECO:0000313" key="2">
    <source>
        <dbReference type="Proteomes" id="UP000315017"/>
    </source>
</evidence>
<evidence type="ECO:0000313" key="1">
    <source>
        <dbReference type="EMBL" id="QDU26875.1"/>
    </source>
</evidence>
<dbReference type="RefSeq" id="WP_145087750.1">
    <property type="nucleotide sequence ID" value="NZ_CP036274.1"/>
</dbReference>
<dbReference type="AlphaFoldDB" id="A0A517Y9G5"/>
<evidence type="ECO:0008006" key="3">
    <source>
        <dbReference type="Google" id="ProtNLM"/>
    </source>
</evidence>
<reference evidence="1 2" key="1">
    <citation type="submission" date="2019-02" db="EMBL/GenBank/DDBJ databases">
        <title>Deep-cultivation of Planctomycetes and their phenomic and genomic characterization uncovers novel biology.</title>
        <authorList>
            <person name="Wiegand S."/>
            <person name="Jogler M."/>
            <person name="Boedeker C."/>
            <person name="Pinto D."/>
            <person name="Vollmers J."/>
            <person name="Rivas-Marin E."/>
            <person name="Kohn T."/>
            <person name="Peeters S.H."/>
            <person name="Heuer A."/>
            <person name="Rast P."/>
            <person name="Oberbeckmann S."/>
            <person name="Bunk B."/>
            <person name="Jeske O."/>
            <person name="Meyerdierks A."/>
            <person name="Storesund J.E."/>
            <person name="Kallscheuer N."/>
            <person name="Luecker S."/>
            <person name="Lage O.M."/>
            <person name="Pohl T."/>
            <person name="Merkel B.J."/>
            <person name="Hornburger P."/>
            <person name="Mueller R.-W."/>
            <person name="Bruemmer F."/>
            <person name="Labrenz M."/>
            <person name="Spormann A.M."/>
            <person name="Op den Camp H."/>
            <person name="Overmann J."/>
            <person name="Amann R."/>
            <person name="Jetten M.S.M."/>
            <person name="Mascher T."/>
            <person name="Medema M.H."/>
            <person name="Devos D.P."/>
            <person name="Kaster A.-K."/>
            <person name="Ovreas L."/>
            <person name="Rohde M."/>
            <person name="Galperin M.Y."/>
            <person name="Jogler C."/>
        </authorList>
    </citation>
    <scope>NUCLEOTIDE SEQUENCE [LARGE SCALE GENOMIC DNA]</scope>
    <source>
        <strain evidence="1 2">ETA_A8</strain>
    </source>
</reference>
<dbReference type="PANTHER" id="PTHR38074:SF1">
    <property type="entry name" value="ALTERED INHERITANCE OF MITOCHONDRIA PROTEIN 24, MITOCHONDRIAL"/>
    <property type="match status" value="1"/>
</dbReference>
<dbReference type="EMBL" id="CP036274">
    <property type="protein sequence ID" value="QDU26875.1"/>
    <property type="molecule type" value="Genomic_DNA"/>
</dbReference>
<protein>
    <recommendedName>
        <fullName evidence="3">Altered inheritance of mitochondria protein 24, mitochondrial</fullName>
    </recommendedName>
</protein>
<organism evidence="1 2">
    <name type="scientific">Anatilimnocola aggregata</name>
    <dbReference type="NCBI Taxonomy" id="2528021"/>
    <lineage>
        <taxon>Bacteria</taxon>
        <taxon>Pseudomonadati</taxon>
        <taxon>Planctomycetota</taxon>
        <taxon>Planctomycetia</taxon>
        <taxon>Pirellulales</taxon>
        <taxon>Pirellulaceae</taxon>
        <taxon>Anatilimnocola</taxon>
    </lineage>
</organism>